<evidence type="ECO:0000256" key="2">
    <source>
        <dbReference type="SAM" id="SignalP"/>
    </source>
</evidence>
<keyword evidence="4" id="KW-1185">Reference proteome</keyword>
<proteinExistence type="predicted"/>
<feature type="chain" id="PRO_5045624030" description="LPXTG cell wall anchor domain-containing protein" evidence="2">
    <location>
        <begin position="28"/>
        <end position="214"/>
    </location>
</feature>
<evidence type="ECO:0008006" key="5">
    <source>
        <dbReference type="Google" id="ProtNLM"/>
    </source>
</evidence>
<keyword evidence="2" id="KW-0732">Signal</keyword>
<protein>
    <recommendedName>
        <fullName evidence="5">LPXTG cell wall anchor domain-containing protein</fullName>
    </recommendedName>
</protein>
<keyword evidence="1" id="KW-0812">Transmembrane</keyword>
<name>A0ABZ0ZUM9_9ACTN</name>
<dbReference type="Proteomes" id="UP001327225">
    <property type="component" value="Chromosome"/>
</dbReference>
<reference evidence="4" key="1">
    <citation type="submission" date="2023-12" db="EMBL/GenBank/DDBJ databases">
        <title>Novel species in genus Nocardioides.</title>
        <authorList>
            <person name="Zhou H."/>
        </authorList>
    </citation>
    <scope>NUCLEOTIDE SEQUENCE [LARGE SCALE GENOMIC DNA]</scope>
    <source>
        <strain evidence="4">HM61</strain>
    </source>
</reference>
<evidence type="ECO:0000313" key="3">
    <source>
        <dbReference type="EMBL" id="WQQ27942.1"/>
    </source>
</evidence>
<keyword evidence="1" id="KW-1133">Transmembrane helix</keyword>
<feature type="transmembrane region" description="Helical" evidence="1">
    <location>
        <begin position="188"/>
        <end position="208"/>
    </location>
</feature>
<feature type="signal peptide" evidence="2">
    <location>
        <begin position="1"/>
        <end position="27"/>
    </location>
</feature>
<dbReference type="EMBL" id="CP141059">
    <property type="protein sequence ID" value="WQQ27942.1"/>
    <property type="molecule type" value="Genomic_DNA"/>
</dbReference>
<evidence type="ECO:0000313" key="4">
    <source>
        <dbReference type="Proteomes" id="UP001327225"/>
    </source>
</evidence>
<dbReference type="RefSeq" id="WP_322938203.1">
    <property type="nucleotide sequence ID" value="NZ_CP141059.1"/>
</dbReference>
<sequence length="214" mass="22154">MNTASRLACAVVLAALATVSTATPATAKGPTDVDVSGPGVDGVHLTYTARADVDAGSLGEASRLYDMWSPGLLEPAPDLTEEELGPRYLLTWSGDPHSGETGTDLVVQHAYPFAEGGAWVEFPPDQELWGAPIAQGWIQTPKLTAELVELGAADDVADPAVAEVDPDAVSVAPEASRDSDDASSSHDVAVWTGAGLAVVLAAGGVVLWRRRLSR</sequence>
<evidence type="ECO:0000256" key="1">
    <source>
        <dbReference type="SAM" id="Phobius"/>
    </source>
</evidence>
<gene>
    <name evidence="3" type="ORF">SHK19_06825</name>
</gene>
<keyword evidence="1" id="KW-0472">Membrane</keyword>
<accession>A0ABZ0ZUM9</accession>
<organism evidence="3 4">
    <name type="scientific">Nocardioides bizhenqiangii</name>
    <dbReference type="NCBI Taxonomy" id="3095076"/>
    <lineage>
        <taxon>Bacteria</taxon>
        <taxon>Bacillati</taxon>
        <taxon>Actinomycetota</taxon>
        <taxon>Actinomycetes</taxon>
        <taxon>Propionibacteriales</taxon>
        <taxon>Nocardioidaceae</taxon>
        <taxon>Nocardioides</taxon>
    </lineage>
</organism>